<dbReference type="GO" id="GO:0032259">
    <property type="term" value="P:methylation"/>
    <property type="evidence" value="ECO:0007669"/>
    <property type="project" value="UniProtKB-KW"/>
</dbReference>
<proteinExistence type="predicted"/>
<dbReference type="Gene3D" id="3.40.50.150">
    <property type="entry name" value="Vaccinia Virus protein VP39"/>
    <property type="match status" value="1"/>
</dbReference>
<dbReference type="RefSeq" id="WP_345615916.1">
    <property type="nucleotide sequence ID" value="NZ_BAABJV010000021.1"/>
</dbReference>
<evidence type="ECO:0000256" key="2">
    <source>
        <dbReference type="ARBA" id="ARBA00022679"/>
    </source>
</evidence>
<dbReference type="InterPro" id="IPR029063">
    <property type="entry name" value="SAM-dependent_MTases_sf"/>
</dbReference>
<accession>A0ABP9BC30</accession>
<dbReference type="CDD" id="cd02440">
    <property type="entry name" value="AdoMet_MTases"/>
    <property type="match status" value="1"/>
</dbReference>
<dbReference type="Gene3D" id="2.20.25.110">
    <property type="entry name" value="S-adenosyl-L-methionine-dependent methyltransferases"/>
    <property type="match status" value="1"/>
</dbReference>
<evidence type="ECO:0000313" key="5">
    <source>
        <dbReference type="Proteomes" id="UP001501147"/>
    </source>
</evidence>
<dbReference type="Pfam" id="PF13649">
    <property type="entry name" value="Methyltransf_25"/>
    <property type="match status" value="1"/>
</dbReference>
<comment type="caution">
    <text evidence="4">The sequence shown here is derived from an EMBL/GenBank/DDBJ whole genome shotgun (WGS) entry which is preliminary data.</text>
</comment>
<evidence type="ECO:0000256" key="1">
    <source>
        <dbReference type="ARBA" id="ARBA00022603"/>
    </source>
</evidence>
<dbReference type="EMBL" id="BAABJV010000021">
    <property type="protein sequence ID" value="GAA4793347.1"/>
    <property type="molecule type" value="Genomic_DNA"/>
</dbReference>
<keyword evidence="1 4" id="KW-0489">Methyltransferase</keyword>
<gene>
    <name evidence="4" type="ORF">GCM10023329_52080</name>
</gene>
<organism evidence="4 5">
    <name type="scientific">Streptomyces sanyensis</name>
    <dbReference type="NCBI Taxonomy" id="568869"/>
    <lineage>
        <taxon>Bacteria</taxon>
        <taxon>Bacillati</taxon>
        <taxon>Actinomycetota</taxon>
        <taxon>Actinomycetes</taxon>
        <taxon>Kitasatosporales</taxon>
        <taxon>Streptomycetaceae</taxon>
        <taxon>Streptomyces</taxon>
    </lineage>
</organism>
<dbReference type="InterPro" id="IPR041698">
    <property type="entry name" value="Methyltransf_25"/>
</dbReference>
<keyword evidence="2" id="KW-0808">Transferase</keyword>
<evidence type="ECO:0000259" key="3">
    <source>
        <dbReference type="Pfam" id="PF13649"/>
    </source>
</evidence>
<feature type="domain" description="Methyltransferase" evidence="3">
    <location>
        <begin position="38"/>
        <end position="129"/>
    </location>
</feature>
<dbReference type="PANTHER" id="PTHR43861">
    <property type="entry name" value="TRANS-ACONITATE 2-METHYLTRANSFERASE-RELATED"/>
    <property type="match status" value="1"/>
</dbReference>
<sequence>MTSFEFPGEYYEIMRGDFRDLAAETDFLSSFASAGGRVLDLGCGTGTNLRELGARGFSCLGADQSARFIEYARGAGGRNVEYVHERAETFTTDDRFDLVYSIFMTLNYLPRAELRTVLRTMRGLLRPGGHVVLEFGHLLNFVEGFQQHTVAHHRGGDGVLITRLARQAINPHAANWRNEETLLVRESDGRVSLYDNFFDQAVLTGPEVRELLADAGLRIIAEYGGFRKEPVPFHGRGPLVIVATAQGEDSE</sequence>
<keyword evidence="5" id="KW-1185">Reference proteome</keyword>
<dbReference type="SUPFAM" id="SSF53335">
    <property type="entry name" value="S-adenosyl-L-methionine-dependent methyltransferases"/>
    <property type="match status" value="1"/>
</dbReference>
<protein>
    <submittedName>
        <fullName evidence="4">Class I SAM-dependent methyltransferase</fullName>
    </submittedName>
</protein>
<reference evidence="5" key="1">
    <citation type="journal article" date="2019" name="Int. J. Syst. Evol. Microbiol.">
        <title>The Global Catalogue of Microorganisms (GCM) 10K type strain sequencing project: providing services to taxonomists for standard genome sequencing and annotation.</title>
        <authorList>
            <consortium name="The Broad Institute Genomics Platform"/>
            <consortium name="The Broad Institute Genome Sequencing Center for Infectious Disease"/>
            <person name="Wu L."/>
            <person name="Ma J."/>
        </authorList>
    </citation>
    <scope>NUCLEOTIDE SEQUENCE [LARGE SCALE GENOMIC DNA]</scope>
    <source>
        <strain evidence="5">JCM 18324</strain>
    </source>
</reference>
<dbReference type="Proteomes" id="UP001501147">
    <property type="component" value="Unassembled WGS sequence"/>
</dbReference>
<evidence type="ECO:0000313" key="4">
    <source>
        <dbReference type="EMBL" id="GAA4793347.1"/>
    </source>
</evidence>
<dbReference type="PANTHER" id="PTHR43861:SF1">
    <property type="entry name" value="TRANS-ACONITATE 2-METHYLTRANSFERASE"/>
    <property type="match status" value="1"/>
</dbReference>
<dbReference type="GO" id="GO:0008168">
    <property type="term" value="F:methyltransferase activity"/>
    <property type="evidence" value="ECO:0007669"/>
    <property type="project" value="UniProtKB-KW"/>
</dbReference>
<name>A0ABP9BC30_9ACTN</name>